<dbReference type="PANTHER" id="PTHR42935">
    <property type="entry name" value="SLR0930 PROTEIN"/>
    <property type="match status" value="1"/>
</dbReference>
<dbReference type="Gene3D" id="3.40.50.300">
    <property type="entry name" value="P-loop containing nucleotide triphosphate hydrolases"/>
    <property type="match status" value="1"/>
</dbReference>
<dbReference type="RefSeq" id="WP_264326140.1">
    <property type="nucleotide sequence ID" value="NZ_JADEXQ010000059.1"/>
</dbReference>
<accession>A0A928Z5I6</accession>
<evidence type="ECO:0000313" key="3">
    <source>
        <dbReference type="Proteomes" id="UP000625316"/>
    </source>
</evidence>
<keyword evidence="3" id="KW-1185">Reference proteome</keyword>
<keyword evidence="2" id="KW-0067">ATP-binding</keyword>
<dbReference type="EMBL" id="JADEXQ010000059">
    <property type="protein sequence ID" value="MBE9031310.1"/>
    <property type="molecule type" value="Genomic_DNA"/>
</dbReference>
<dbReference type="CDD" id="cd00009">
    <property type="entry name" value="AAA"/>
    <property type="match status" value="1"/>
</dbReference>
<protein>
    <submittedName>
        <fullName evidence="2">ATP-binding protein</fullName>
    </submittedName>
</protein>
<proteinExistence type="predicted"/>
<dbReference type="InterPro" id="IPR003593">
    <property type="entry name" value="AAA+_ATPase"/>
</dbReference>
<dbReference type="SUPFAM" id="SSF52540">
    <property type="entry name" value="P-loop containing nucleoside triphosphate hydrolases"/>
    <property type="match status" value="1"/>
</dbReference>
<dbReference type="InterPro" id="IPR027417">
    <property type="entry name" value="P-loop_NTPase"/>
</dbReference>
<dbReference type="PANTHER" id="PTHR42935:SF1">
    <property type="entry name" value="SLR0930 PROTEIN"/>
    <property type="match status" value="1"/>
</dbReference>
<evidence type="ECO:0000259" key="1">
    <source>
        <dbReference type="SMART" id="SM00382"/>
    </source>
</evidence>
<organism evidence="2 3">
    <name type="scientific">Romeriopsis navalis LEGE 11480</name>
    <dbReference type="NCBI Taxonomy" id="2777977"/>
    <lineage>
        <taxon>Bacteria</taxon>
        <taxon>Bacillati</taxon>
        <taxon>Cyanobacteriota</taxon>
        <taxon>Cyanophyceae</taxon>
        <taxon>Leptolyngbyales</taxon>
        <taxon>Leptolyngbyaceae</taxon>
        <taxon>Romeriopsis</taxon>
        <taxon>Romeriopsis navalis</taxon>
    </lineage>
</organism>
<gene>
    <name evidence="2" type="ORF">IQ266_16365</name>
</gene>
<comment type="caution">
    <text evidence="2">The sequence shown here is derived from an EMBL/GenBank/DDBJ whole genome shotgun (WGS) entry which is preliminary data.</text>
</comment>
<dbReference type="AlphaFoldDB" id="A0A928Z5I6"/>
<keyword evidence="2" id="KW-0547">Nucleotide-binding</keyword>
<dbReference type="Pfam" id="PF05673">
    <property type="entry name" value="DUF815"/>
    <property type="match status" value="1"/>
</dbReference>
<dbReference type="InterPro" id="IPR008533">
    <property type="entry name" value="DUF815"/>
</dbReference>
<dbReference type="GO" id="GO:0005524">
    <property type="term" value="F:ATP binding"/>
    <property type="evidence" value="ECO:0007669"/>
    <property type="project" value="UniProtKB-KW"/>
</dbReference>
<dbReference type="SMART" id="SM00382">
    <property type="entry name" value="AAA"/>
    <property type="match status" value="1"/>
</dbReference>
<sequence length="470" mass="52761">MDTRVLRQTVGSLLLYSNVLEQPPMQHWVQLLEHLSRLNQAMPPATSPADHPPTHTPIADVCQTGILQTYGQWFQALAAAPQGWQDYLFTALITTATPFSEQVQTKNWDDLPAAMQLAVRHDLHILQQIYQWNCEAIFQAVHQAVPDVPIVSWVDRLDPALLPTAQGHAASHLRSQLEHFNDWADAIPQLVDYYRQFGTGIFAQYQALRWSDGDLQGIEQPDPICLENLVGYDWQQQSLVQNTQALLAGYPALNVLLYGSRGSGKSSLIKALVNQFGDAGLRLIEVSKASLGDLPNIVEQLRSCPQKFIIFVDDLSFEEDDDAFKSLKVVLEGGVTARPDNVVVYATSNRRHLIREFYGDRPQPKDADEIHQWDTLQEKMSFSDRFGLTLTFEPAAQPTYLQIVQHLAQAARLVISDADLEFRALQWATQHNGRSGRSARQFIDYLTADLALNPDSELNADSGLNQVTQQ</sequence>
<reference evidence="2" key="1">
    <citation type="submission" date="2020-10" db="EMBL/GenBank/DDBJ databases">
        <authorList>
            <person name="Castelo-Branco R."/>
            <person name="Eusebio N."/>
            <person name="Adriana R."/>
            <person name="Vieira A."/>
            <person name="Brugerolle De Fraissinette N."/>
            <person name="Rezende De Castro R."/>
            <person name="Schneider M.P."/>
            <person name="Vasconcelos V."/>
            <person name="Leao P.N."/>
        </authorList>
    </citation>
    <scope>NUCLEOTIDE SEQUENCE</scope>
    <source>
        <strain evidence="2">LEGE 11480</strain>
    </source>
</reference>
<evidence type="ECO:0000313" key="2">
    <source>
        <dbReference type="EMBL" id="MBE9031310.1"/>
    </source>
</evidence>
<dbReference type="Proteomes" id="UP000625316">
    <property type="component" value="Unassembled WGS sequence"/>
</dbReference>
<name>A0A928Z5I6_9CYAN</name>
<feature type="domain" description="AAA+ ATPase" evidence="1">
    <location>
        <begin position="251"/>
        <end position="369"/>
    </location>
</feature>